<dbReference type="InterPro" id="IPR029069">
    <property type="entry name" value="HotDog_dom_sf"/>
</dbReference>
<dbReference type="Pfam" id="PF07977">
    <property type="entry name" value="FabA"/>
    <property type="match status" value="1"/>
</dbReference>
<dbReference type="GO" id="GO:0016020">
    <property type="term" value="C:membrane"/>
    <property type="evidence" value="ECO:0007669"/>
    <property type="project" value="GOC"/>
</dbReference>
<name>A0A6A0B4N8_9LACT</name>
<dbReference type="NCBIfam" id="NF000582">
    <property type="entry name" value="PRK00006.1"/>
    <property type="match status" value="1"/>
</dbReference>
<dbReference type="Gene3D" id="3.10.129.10">
    <property type="entry name" value="Hotdog Thioesterase"/>
    <property type="match status" value="1"/>
</dbReference>
<dbReference type="HAMAP" id="MF_00406">
    <property type="entry name" value="FabZ"/>
    <property type="match status" value="1"/>
</dbReference>
<dbReference type="RefSeq" id="WP_172354499.1">
    <property type="nucleotide sequence ID" value="NZ_BLLH01000001.1"/>
</dbReference>
<dbReference type="PANTHER" id="PTHR30272:SF1">
    <property type="entry name" value="3-HYDROXYACYL-[ACYL-CARRIER-PROTEIN] DEHYDRATASE"/>
    <property type="match status" value="1"/>
</dbReference>
<comment type="similarity">
    <text evidence="3 10">Belongs to the thioester dehydratase family. FabZ subfamily.</text>
</comment>
<dbReference type="FunFam" id="3.10.129.10:FF:000001">
    <property type="entry name" value="3-hydroxyacyl-[acyl-carrier-protein] dehydratase FabZ"/>
    <property type="match status" value="1"/>
</dbReference>
<evidence type="ECO:0000256" key="7">
    <source>
        <dbReference type="ARBA" id="ARBA00023098"/>
    </source>
</evidence>
<keyword evidence="12" id="KW-1185">Reference proteome</keyword>
<dbReference type="SUPFAM" id="SSF54637">
    <property type="entry name" value="Thioesterase/thiol ester dehydrase-isomerase"/>
    <property type="match status" value="1"/>
</dbReference>
<evidence type="ECO:0000313" key="12">
    <source>
        <dbReference type="Proteomes" id="UP000475928"/>
    </source>
</evidence>
<dbReference type="Proteomes" id="UP000475928">
    <property type="component" value="Unassembled WGS sequence"/>
</dbReference>
<feature type="active site" evidence="10">
    <location>
        <position position="48"/>
    </location>
</feature>
<organism evidence="11 12">
    <name type="scientific">Pseudolactococcus insecticola</name>
    <dbReference type="NCBI Taxonomy" id="2709158"/>
    <lineage>
        <taxon>Bacteria</taxon>
        <taxon>Bacillati</taxon>
        <taxon>Bacillota</taxon>
        <taxon>Bacilli</taxon>
        <taxon>Lactobacillales</taxon>
        <taxon>Streptococcaceae</taxon>
        <taxon>Pseudolactococcus</taxon>
    </lineage>
</organism>
<keyword evidence="7 10" id="KW-0443">Lipid metabolism</keyword>
<evidence type="ECO:0000256" key="1">
    <source>
        <dbReference type="ARBA" id="ARBA00001055"/>
    </source>
</evidence>
<comment type="catalytic activity">
    <reaction evidence="1 10">
        <text>a (3R)-hydroxyacyl-[ACP] = a (2E)-enoyl-[ACP] + H2O</text>
        <dbReference type="Rhea" id="RHEA:13097"/>
        <dbReference type="Rhea" id="RHEA-COMP:9925"/>
        <dbReference type="Rhea" id="RHEA-COMP:9945"/>
        <dbReference type="ChEBI" id="CHEBI:15377"/>
        <dbReference type="ChEBI" id="CHEBI:78784"/>
        <dbReference type="ChEBI" id="CHEBI:78827"/>
        <dbReference type="EC" id="4.2.1.59"/>
    </reaction>
</comment>
<evidence type="ECO:0000256" key="10">
    <source>
        <dbReference type="HAMAP-Rule" id="MF_00406"/>
    </source>
</evidence>
<evidence type="ECO:0000256" key="4">
    <source>
        <dbReference type="ARBA" id="ARBA00022490"/>
    </source>
</evidence>
<keyword evidence="6 10" id="KW-0441">Lipid A biosynthesis</keyword>
<dbReference type="GO" id="GO:0009245">
    <property type="term" value="P:lipid A biosynthetic process"/>
    <property type="evidence" value="ECO:0007669"/>
    <property type="project" value="UniProtKB-UniRule"/>
</dbReference>
<comment type="caution">
    <text evidence="11">The sequence shown here is derived from an EMBL/GenBank/DDBJ whole genome shotgun (WGS) entry which is preliminary data.</text>
</comment>
<dbReference type="GO" id="GO:0006633">
    <property type="term" value="P:fatty acid biosynthetic process"/>
    <property type="evidence" value="ECO:0007669"/>
    <property type="project" value="UniProtKB-UniRule"/>
</dbReference>
<evidence type="ECO:0000256" key="2">
    <source>
        <dbReference type="ARBA" id="ARBA00004496"/>
    </source>
</evidence>
<accession>A0A6A0B4N8</accession>
<dbReference type="GO" id="GO:0005737">
    <property type="term" value="C:cytoplasm"/>
    <property type="evidence" value="ECO:0007669"/>
    <property type="project" value="UniProtKB-SubCell"/>
</dbReference>
<comment type="subcellular location">
    <subcellularLocation>
        <location evidence="2 10">Cytoplasm</location>
    </subcellularLocation>
</comment>
<dbReference type="InterPro" id="IPR010084">
    <property type="entry name" value="FabZ"/>
</dbReference>
<gene>
    <name evidence="10 11" type="primary">fabZ</name>
    <name evidence="11" type="ORF">Hs20B_00610</name>
</gene>
<dbReference type="GO" id="GO:0019171">
    <property type="term" value="F:(3R)-hydroxyacyl-[acyl-carrier-protein] dehydratase activity"/>
    <property type="evidence" value="ECO:0007669"/>
    <property type="project" value="UniProtKB-EC"/>
</dbReference>
<reference evidence="11 12" key="1">
    <citation type="submission" date="2020-02" db="EMBL/GenBank/DDBJ databases">
        <title>Draft genome sequence of Lactococcus sp. Hs20B0-1.</title>
        <authorList>
            <person name="Noda S."/>
            <person name="Yuki M."/>
            <person name="Ohkuma M."/>
        </authorList>
    </citation>
    <scope>NUCLEOTIDE SEQUENCE [LARGE SCALE GENOMIC DNA]</scope>
    <source>
        <strain evidence="11 12">Hs20B0-1</strain>
    </source>
</reference>
<protein>
    <recommendedName>
        <fullName evidence="10">3-hydroxyacyl-[acyl-carrier-protein] dehydratase FabZ</fullName>
        <ecNumber evidence="10">4.2.1.59</ecNumber>
    </recommendedName>
    <alternativeName>
        <fullName evidence="10">(3R)-hydroxymyristoyl-[acyl-carrier-protein] dehydratase</fullName>
        <shortName evidence="10">(3R)-hydroxymyristoyl-ACP dehydrase</shortName>
    </alternativeName>
    <alternativeName>
        <fullName evidence="10">Beta-hydroxyacyl-ACP dehydratase</fullName>
    </alternativeName>
</protein>
<evidence type="ECO:0000256" key="3">
    <source>
        <dbReference type="ARBA" id="ARBA00009174"/>
    </source>
</evidence>
<dbReference type="CDD" id="cd01288">
    <property type="entry name" value="FabZ"/>
    <property type="match status" value="1"/>
</dbReference>
<evidence type="ECO:0000256" key="9">
    <source>
        <dbReference type="ARBA" id="ARBA00025049"/>
    </source>
</evidence>
<dbReference type="NCBIfam" id="TIGR01750">
    <property type="entry name" value="fabZ"/>
    <property type="match status" value="1"/>
</dbReference>
<dbReference type="InterPro" id="IPR013114">
    <property type="entry name" value="FabA_FabZ"/>
</dbReference>
<dbReference type="EMBL" id="BLLH01000001">
    <property type="protein sequence ID" value="GFH39663.1"/>
    <property type="molecule type" value="Genomic_DNA"/>
</dbReference>
<dbReference type="EC" id="4.2.1.59" evidence="10"/>
<evidence type="ECO:0000256" key="8">
    <source>
        <dbReference type="ARBA" id="ARBA00023239"/>
    </source>
</evidence>
<evidence type="ECO:0000256" key="6">
    <source>
        <dbReference type="ARBA" id="ARBA00022556"/>
    </source>
</evidence>
<dbReference type="AlphaFoldDB" id="A0A6A0B4N8"/>
<evidence type="ECO:0000256" key="5">
    <source>
        <dbReference type="ARBA" id="ARBA00022516"/>
    </source>
</evidence>
<keyword evidence="8 10" id="KW-0456">Lyase</keyword>
<proteinExistence type="inferred from homology"/>
<keyword evidence="4 10" id="KW-0963">Cytoplasm</keyword>
<comment type="function">
    <text evidence="9 10">Involved in unsaturated fatty acids biosynthesis. Catalyzes the dehydration of short chain beta-hydroxyacyl-ACPs and long chain saturated and unsaturated beta-hydroxyacyl-ACPs.</text>
</comment>
<evidence type="ECO:0000313" key="11">
    <source>
        <dbReference type="EMBL" id="GFH39663.1"/>
    </source>
</evidence>
<sequence length="141" mass="15358">MTIDINQIKAALPHRYPMLLVDRVLEHSDDEITAIKNVSINEPFFNGHFPDYPVMPGVLIMEALAQAAGVLELSKPENKGKLVFYAGMDGVKFKKQVVPGDQLVLNAKFIKRRGPIAVVEAQATVDGKLAAKGTLTFAIGD</sequence>
<keyword evidence="5 10" id="KW-0444">Lipid biosynthesis</keyword>
<dbReference type="PANTHER" id="PTHR30272">
    <property type="entry name" value="3-HYDROXYACYL-[ACYL-CARRIER-PROTEIN] DEHYDRATASE"/>
    <property type="match status" value="1"/>
</dbReference>